<protein>
    <submittedName>
        <fullName evidence="1">Uncharacterized protein DUF4249</fullName>
    </submittedName>
</protein>
<gene>
    <name evidence="1" type="ORF">CLV45_4490</name>
</gene>
<reference evidence="1 2" key="1">
    <citation type="submission" date="2017-11" db="EMBL/GenBank/DDBJ databases">
        <title>Genomic Encyclopedia of Archaeal and Bacterial Type Strains, Phase II (KMG-II): From Individual Species to Whole Genera.</title>
        <authorList>
            <person name="Goeker M."/>
        </authorList>
    </citation>
    <scope>NUCLEOTIDE SEQUENCE [LARGE SCALE GENOMIC DNA]</scope>
    <source>
        <strain evidence="1 2">DSM 11115</strain>
    </source>
</reference>
<dbReference type="PROSITE" id="PS51257">
    <property type="entry name" value="PROKAR_LIPOPROTEIN"/>
    <property type="match status" value="1"/>
</dbReference>
<sequence>MLQINRIVPFLLAAGLLGLTSCIDVVDVKIPEGKPLLAVDGEITDQPGPYYVTLTKTAPYFDEAELPRVTGAVLTLQDSEGHRETLTEVSPGRYATSTLQGKIGNQYVLTIRAEGEEYRAETEIRRTPEIDSIRAEYRAKSPTEGEGYYILYYGEELPGVGDYYRFKVYHNGKLLNQPNDLIVTNDEMVDGKYINGVELTEEEGAGGVPFKKGDKVRVETMSIPRDYFYFLNEMATQINNVGLFATPPANVRTNVRNVQPGSEKVAVGYFAGHTLRADSLVIE</sequence>
<dbReference type="RefSeq" id="WP_100338702.1">
    <property type="nucleotide sequence ID" value="NZ_PGFA01000004.1"/>
</dbReference>
<dbReference type="OrthoDB" id="637707at2"/>
<evidence type="ECO:0000313" key="2">
    <source>
        <dbReference type="Proteomes" id="UP000228535"/>
    </source>
</evidence>
<comment type="caution">
    <text evidence="1">The sequence shown here is derived from an EMBL/GenBank/DDBJ whole genome shotgun (WGS) entry which is preliminary data.</text>
</comment>
<name>A0A2M9ASU2_9BACT</name>
<dbReference type="Proteomes" id="UP000228535">
    <property type="component" value="Unassembled WGS sequence"/>
</dbReference>
<dbReference type="Pfam" id="PF14054">
    <property type="entry name" value="DUF4249"/>
    <property type="match status" value="1"/>
</dbReference>
<keyword evidence="2" id="KW-1185">Reference proteome</keyword>
<proteinExistence type="predicted"/>
<organism evidence="1 2">
    <name type="scientific">Hymenobacter chitinivorans DSM 11115</name>
    <dbReference type="NCBI Taxonomy" id="1121954"/>
    <lineage>
        <taxon>Bacteria</taxon>
        <taxon>Pseudomonadati</taxon>
        <taxon>Bacteroidota</taxon>
        <taxon>Cytophagia</taxon>
        <taxon>Cytophagales</taxon>
        <taxon>Hymenobacteraceae</taxon>
        <taxon>Hymenobacter</taxon>
    </lineage>
</organism>
<evidence type="ECO:0000313" key="1">
    <source>
        <dbReference type="EMBL" id="PJJ48780.1"/>
    </source>
</evidence>
<dbReference type="AlphaFoldDB" id="A0A2M9ASU2"/>
<dbReference type="InterPro" id="IPR025345">
    <property type="entry name" value="DUF4249"/>
</dbReference>
<accession>A0A2M9ASU2</accession>
<dbReference type="EMBL" id="PGFA01000004">
    <property type="protein sequence ID" value="PJJ48780.1"/>
    <property type="molecule type" value="Genomic_DNA"/>
</dbReference>